<organism evidence="1 2">
    <name type="scientific">Morus notabilis</name>
    <dbReference type="NCBI Taxonomy" id="981085"/>
    <lineage>
        <taxon>Eukaryota</taxon>
        <taxon>Viridiplantae</taxon>
        <taxon>Streptophyta</taxon>
        <taxon>Embryophyta</taxon>
        <taxon>Tracheophyta</taxon>
        <taxon>Spermatophyta</taxon>
        <taxon>Magnoliopsida</taxon>
        <taxon>eudicotyledons</taxon>
        <taxon>Gunneridae</taxon>
        <taxon>Pentapetalae</taxon>
        <taxon>rosids</taxon>
        <taxon>fabids</taxon>
        <taxon>Rosales</taxon>
        <taxon>Moraceae</taxon>
        <taxon>Moreae</taxon>
        <taxon>Morus</taxon>
    </lineage>
</organism>
<dbReference type="EMBL" id="KE345057">
    <property type="protein sequence ID" value="EXB91927.1"/>
    <property type="molecule type" value="Genomic_DNA"/>
</dbReference>
<proteinExistence type="predicted"/>
<name>W9RSU1_9ROSA</name>
<protein>
    <submittedName>
        <fullName evidence="1">Uncharacterized protein</fullName>
    </submittedName>
</protein>
<gene>
    <name evidence="1" type="ORF">L484_009020</name>
</gene>
<dbReference type="Proteomes" id="UP000030645">
    <property type="component" value="Unassembled WGS sequence"/>
</dbReference>
<dbReference type="AlphaFoldDB" id="W9RSU1"/>
<keyword evidence="2" id="KW-1185">Reference proteome</keyword>
<evidence type="ECO:0000313" key="1">
    <source>
        <dbReference type="EMBL" id="EXB91927.1"/>
    </source>
</evidence>
<evidence type="ECO:0000313" key="2">
    <source>
        <dbReference type="Proteomes" id="UP000030645"/>
    </source>
</evidence>
<sequence length="113" mass="12584">MVLNLSNANNLATKIECDLLSESTFEERSKEEQEMIVEGLVVDELNLKKDGFVVEDYFGAAMDLGRALEGFLGWSLSFLQDQKESLFVDFSIGSSPSTCTELDVEIFFIDGVN</sequence>
<accession>W9RSU1</accession>
<reference evidence="2" key="1">
    <citation type="submission" date="2013-01" db="EMBL/GenBank/DDBJ databases">
        <title>Draft Genome Sequence of a Mulberry Tree, Morus notabilis C.K. Schneid.</title>
        <authorList>
            <person name="He N."/>
            <person name="Zhao S."/>
        </authorList>
    </citation>
    <scope>NUCLEOTIDE SEQUENCE</scope>
</reference>